<name>A0A1G4RP66_9BACL</name>
<evidence type="ECO:0000313" key="4">
    <source>
        <dbReference type="Proteomes" id="UP000198601"/>
    </source>
</evidence>
<accession>A0A1G4RP66</accession>
<sequence length="644" mass="75510">MEKLLSLCMIVKNEEKVLRRCLESVKDLVDEIIIIDSGSTDTTKEIALEYTDHIYDYEWTNDFAAARNEGIRRATGKWILILDADEYIQNEQHQELKDILRKHSHSPEAIGITFSILNYLGATEAESTGFMESHSIRIFLNGRGLLYKGAIHEQIVSPTGAFETYSHSFYIYHIGYTDQINQEKDKATRNITIFNELKKRNQLKTPYDDFTLANEYAKLRDLPKALYSYEKAYRRCKDKNNYWIPHCADRLITVYKILKKYKEAFQLTEECLERWSEYPDFHTIKGMLLDVFGFEKACQNKMEQSIRIAENLESQNEQYWKIHLDHGKFLPYQKLAEIYYKQRNLNKTVFALTKVLNIDRNQFQALYKLAHLLSLQEADKDTIAFFEKLYSSSKASNCLLLFQTFLLLGKGTLTQHYYNLCIEHKLLLSEADILRYYLLLNEPTSFQNKVLEMNFGIASDEACKLLLLAALTWQDPAYLIPLADLPEERARLYNLGQAIFGSQNEDILDHEDLLYTILIDLFTVQSYEAYDLLINQYVKPSLLNKLAHYFYNQNYIEMAINYYSILIENHEMEAMGYYNLSLVHLYEGKPQEGLHFLKQAIEIEPGHLPFYATWLEHCTDPELNAKYREKFNNLVPSCRHINFA</sequence>
<evidence type="ECO:0000259" key="2">
    <source>
        <dbReference type="Pfam" id="PF00535"/>
    </source>
</evidence>
<dbReference type="InterPro" id="IPR011990">
    <property type="entry name" value="TPR-like_helical_dom_sf"/>
</dbReference>
<protein>
    <submittedName>
        <fullName evidence="3">TPR repeat-containing protein</fullName>
    </submittedName>
</protein>
<gene>
    <name evidence="3" type="ORF">SAMN04487970_1017101</name>
</gene>
<dbReference type="Gene3D" id="3.90.550.10">
    <property type="entry name" value="Spore Coat Polysaccharide Biosynthesis Protein SpsA, Chain A"/>
    <property type="match status" value="1"/>
</dbReference>
<dbReference type="RefSeq" id="WP_167670196.1">
    <property type="nucleotide sequence ID" value="NZ_FMTT01000017.1"/>
</dbReference>
<reference evidence="4" key="1">
    <citation type="submission" date="2016-10" db="EMBL/GenBank/DDBJ databases">
        <authorList>
            <person name="Varghese N."/>
            <person name="Submissions S."/>
        </authorList>
    </citation>
    <scope>NUCLEOTIDE SEQUENCE [LARGE SCALE GENOMIC DNA]</scope>
    <source>
        <strain evidence="4">CGMCC 1.8946</strain>
    </source>
</reference>
<evidence type="ECO:0000256" key="1">
    <source>
        <dbReference type="PROSITE-ProRule" id="PRU00339"/>
    </source>
</evidence>
<keyword evidence="1" id="KW-0802">TPR repeat</keyword>
<organism evidence="3 4">
    <name type="scientific">Paenibacillus tianmuensis</name>
    <dbReference type="NCBI Taxonomy" id="624147"/>
    <lineage>
        <taxon>Bacteria</taxon>
        <taxon>Bacillati</taxon>
        <taxon>Bacillota</taxon>
        <taxon>Bacilli</taxon>
        <taxon>Bacillales</taxon>
        <taxon>Paenibacillaceae</taxon>
        <taxon>Paenibacillus</taxon>
    </lineage>
</organism>
<dbReference type="Proteomes" id="UP000198601">
    <property type="component" value="Unassembled WGS sequence"/>
</dbReference>
<dbReference type="PANTHER" id="PTHR43630:SF2">
    <property type="entry name" value="GLYCOSYLTRANSFERASE"/>
    <property type="match status" value="1"/>
</dbReference>
<dbReference type="PROSITE" id="PS50005">
    <property type="entry name" value="TPR"/>
    <property type="match status" value="1"/>
</dbReference>
<dbReference type="InterPro" id="IPR019734">
    <property type="entry name" value="TPR_rpt"/>
</dbReference>
<dbReference type="Pfam" id="PF00535">
    <property type="entry name" value="Glycos_transf_2"/>
    <property type="match status" value="1"/>
</dbReference>
<dbReference type="SMART" id="SM00028">
    <property type="entry name" value="TPR"/>
    <property type="match status" value="6"/>
</dbReference>
<dbReference type="SUPFAM" id="SSF53448">
    <property type="entry name" value="Nucleotide-diphospho-sugar transferases"/>
    <property type="match status" value="1"/>
</dbReference>
<dbReference type="PANTHER" id="PTHR43630">
    <property type="entry name" value="POLY-BETA-1,6-N-ACETYL-D-GLUCOSAMINE SYNTHASE"/>
    <property type="match status" value="1"/>
</dbReference>
<dbReference type="CDD" id="cd02511">
    <property type="entry name" value="Beta4Glucosyltransferase"/>
    <property type="match status" value="1"/>
</dbReference>
<dbReference type="Gene3D" id="1.25.40.10">
    <property type="entry name" value="Tetratricopeptide repeat domain"/>
    <property type="match status" value="3"/>
</dbReference>
<dbReference type="SUPFAM" id="SSF48452">
    <property type="entry name" value="TPR-like"/>
    <property type="match status" value="2"/>
</dbReference>
<dbReference type="EMBL" id="FMTT01000017">
    <property type="protein sequence ID" value="SCW58618.1"/>
    <property type="molecule type" value="Genomic_DNA"/>
</dbReference>
<dbReference type="STRING" id="624147.SAMN04487970_1017101"/>
<evidence type="ECO:0000313" key="3">
    <source>
        <dbReference type="EMBL" id="SCW58618.1"/>
    </source>
</evidence>
<dbReference type="InterPro" id="IPR029044">
    <property type="entry name" value="Nucleotide-diphossugar_trans"/>
</dbReference>
<feature type="domain" description="Glycosyltransferase 2-like" evidence="2">
    <location>
        <begin position="6"/>
        <end position="103"/>
    </location>
</feature>
<keyword evidence="4" id="KW-1185">Reference proteome</keyword>
<dbReference type="InterPro" id="IPR001173">
    <property type="entry name" value="Glyco_trans_2-like"/>
</dbReference>
<proteinExistence type="predicted"/>
<feature type="repeat" description="TPR" evidence="1">
    <location>
        <begin position="574"/>
        <end position="607"/>
    </location>
</feature>
<dbReference type="AlphaFoldDB" id="A0A1G4RP66"/>